<organism evidence="2">
    <name type="scientific">Thermosporothrix sp. COM3</name>
    <dbReference type="NCBI Taxonomy" id="2490863"/>
    <lineage>
        <taxon>Bacteria</taxon>
        <taxon>Bacillati</taxon>
        <taxon>Chloroflexota</taxon>
        <taxon>Ktedonobacteria</taxon>
        <taxon>Ktedonobacterales</taxon>
        <taxon>Thermosporotrichaceae</taxon>
        <taxon>Thermosporothrix</taxon>
    </lineage>
</organism>
<feature type="region of interest" description="Disordered" evidence="1">
    <location>
        <begin position="50"/>
        <end position="75"/>
    </location>
</feature>
<accession>A0A455SI77</accession>
<sequence>MQAHPEQEENNAKFCQFLNCVDVTNKARRERADNDPCQQIANDWREFDKTRDASSYKGNKKSYGDVGKDRKFMHR</sequence>
<dbReference type="AlphaFoldDB" id="A0A455SI77"/>
<protein>
    <submittedName>
        <fullName evidence="2">Uncharacterized protein</fullName>
    </submittedName>
</protein>
<evidence type="ECO:0000313" key="2">
    <source>
        <dbReference type="EMBL" id="BBH87041.1"/>
    </source>
</evidence>
<proteinExistence type="predicted"/>
<evidence type="ECO:0000256" key="1">
    <source>
        <dbReference type="SAM" id="MobiDB-lite"/>
    </source>
</evidence>
<dbReference type="EMBL" id="AP019376">
    <property type="protein sequence ID" value="BBH87041.1"/>
    <property type="molecule type" value="Genomic_DNA"/>
</dbReference>
<name>A0A455SI77_9CHLR</name>
<gene>
    <name evidence="2" type="ORF">KTC_17920</name>
</gene>
<reference evidence="2" key="1">
    <citation type="submission" date="2018-12" db="EMBL/GenBank/DDBJ databases">
        <title>Novel natural products biosynthetic potential of the class Ktedonobacteria.</title>
        <authorList>
            <person name="Zheng Y."/>
            <person name="Saitou A."/>
            <person name="Wang C.M."/>
            <person name="Toyoda A."/>
            <person name="Minakuchi Y."/>
            <person name="Sekiguchi Y."/>
            <person name="Ueda K."/>
            <person name="Takano H."/>
            <person name="Sakai Y."/>
            <person name="Yokota A."/>
            <person name="Yabe S."/>
        </authorList>
    </citation>
    <scope>NUCLEOTIDE SEQUENCE</scope>
    <source>
        <strain evidence="2">COM3</strain>
    </source>
</reference>
<feature type="compositionally biased region" description="Basic and acidic residues" evidence="1">
    <location>
        <begin position="62"/>
        <end position="75"/>
    </location>
</feature>